<name>A0ACC1SMP2_9HYPO</name>
<reference evidence="1" key="1">
    <citation type="submission" date="2022-08" db="EMBL/GenBank/DDBJ databases">
        <title>Genome Sequence of Fusarium decemcellulare.</title>
        <authorList>
            <person name="Buettner E."/>
        </authorList>
    </citation>
    <scope>NUCLEOTIDE SEQUENCE</scope>
    <source>
        <strain evidence="1">Babe19</strain>
    </source>
</reference>
<gene>
    <name evidence="1" type="ORF">NM208_g3878</name>
</gene>
<accession>A0ACC1SMP2</accession>
<keyword evidence="2" id="KW-1185">Reference proteome</keyword>
<dbReference type="Proteomes" id="UP001148629">
    <property type="component" value="Unassembled WGS sequence"/>
</dbReference>
<protein>
    <submittedName>
        <fullName evidence="1">Uncharacterized protein</fullName>
    </submittedName>
</protein>
<comment type="caution">
    <text evidence="1">The sequence shown here is derived from an EMBL/GenBank/DDBJ whole genome shotgun (WGS) entry which is preliminary data.</text>
</comment>
<organism evidence="1 2">
    <name type="scientific">Fusarium decemcellulare</name>
    <dbReference type="NCBI Taxonomy" id="57161"/>
    <lineage>
        <taxon>Eukaryota</taxon>
        <taxon>Fungi</taxon>
        <taxon>Dikarya</taxon>
        <taxon>Ascomycota</taxon>
        <taxon>Pezizomycotina</taxon>
        <taxon>Sordariomycetes</taxon>
        <taxon>Hypocreomycetidae</taxon>
        <taxon>Hypocreales</taxon>
        <taxon>Nectriaceae</taxon>
        <taxon>Fusarium</taxon>
        <taxon>Fusarium decemcellulare species complex</taxon>
    </lineage>
</organism>
<evidence type="ECO:0000313" key="1">
    <source>
        <dbReference type="EMBL" id="KAJ3542871.1"/>
    </source>
</evidence>
<sequence>MQTAEQEYRSISSVVDAISHGKTTAKAVTQQYLDAIGELNPEINCYITINEKALEQVETLDVGAPYHQLVQAYRLQSLPSSKRGPLFGVAIAVKDQIETKSIRTTFGSKACENYVPAQDATVVRKLREAGAIILGKTTMPDWAIEGMPGRPTEYLWCVVAFG</sequence>
<dbReference type="EMBL" id="JANRMS010000272">
    <property type="protein sequence ID" value="KAJ3542871.1"/>
    <property type="molecule type" value="Genomic_DNA"/>
</dbReference>
<proteinExistence type="predicted"/>
<evidence type="ECO:0000313" key="2">
    <source>
        <dbReference type="Proteomes" id="UP001148629"/>
    </source>
</evidence>